<name>A0A2T4B264_9HYPO</name>
<dbReference type="SUPFAM" id="SSF55729">
    <property type="entry name" value="Acyl-CoA N-acyltransferases (Nat)"/>
    <property type="match status" value="1"/>
</dbReference>
<feature type="region of interest" description="Disordered" evidence="1">
    <location>
        <begin position="85"/>
        <end position="107"/>
    </location>
</feature>
<evidence type="ECO:0000259" key="2">
    <source>
        <dbReference type="PROSITE" id="PS51186"/>
    </source>
</evidence>
<dbReference type="GO" id="GO:0016747">
    <property type="term" value="F:acyltransferase activity, transferring groups other than amino-acyl groups"/>
    <property type="evidence" value="ECO:0007669"/>
    <property type="project" value="InterPro"/>
</dbReference>
<dbReference type="Pfam" id="PF13673">
    <property type="entry name" value="Acetyltransf_10"/>
    <property type="match status" value="1"/>
</dbReference>
<dbReference type="InterPro" id="IPR052523">
    <property type="entry name" value="Trichothecene_AcTrans"/>
</dbReference>
<dbReference type="GeneID" id="36599544"/>
<organism evidence="3 4">
    <name type="scientific">Trichoderma citrinoviride</name>
    <dbReference type="NCBI Taxonomy" id="58853"/>
    <lineage>
        <taxon>Eukaryota</taxon>
        <taxon>Fungi</taxon>
        <taxon>Dikarya</taxon>
        <taxon>Ascomycota</taxon>
        <taxon>Pezizomycotina</taxon>
        <taxon>Sordariomycetes</taxon>
        <taxon>Hypocreomycetidae</taxon>
        <taxon>Hypocreales</taxon>
        <taxon>Hypocreaceae</taxon>
        <taxon>Trichoderma</taxon>
    </lineage>
</organism>
<dbReference type="InterPro" id="IPR000182">
    <property type="entry name" value="GNAT_dom"/>
</dbReference>
<dbReference type="AlphaFoldDB" id="A0A2T4B264"/>
<dbReference type="OrthoDB" id="2744543at2759"/>
<dbReference type="PANTHER" id="PTHR42791">
    <property type="entry name" value="GNAT FAMILY ACETYLTRANSFERASE"/>
    <property type="match status" value="1"/>
</dbReference>
<proteinExistence type="predicted"/>
<keyword evidence="4" id="KW-1185">Reference proteome</keyword>
<dbReference type="CDD" id="cd04301">
    <property type="entry name" value="NAT_SF"/>
    <property type="match status" value="1"/>
</dbReference>
<dbReference type="Gene3D" id="3.40.630.30">
    <property type="match status" value="1"/>
</dbReference>
<evidence type="ECO:0000313" key="4">
    <source>
        <dbReference type="Proteomes" id="UP000241546"/>
    </source>
</evidence>
<evidence type="ECO:0000256" key="1">
    <source>
        <dbReference type="SAM" id="MobiDB-lite"/>
    </source>
</evidence>
<gene>
    <name evidence="3" type="ORF">BBK36DRAFT_1126842</name>
</gene>
<feature type="compositionally biased region" description="Acidic residues" evidence="1">
    <location>
        <begin position="89"/>
        <end position="105"/>
    </location>
</feature>
<dbReference type="Proteomes" id="UP000241546">
    <property type="component" value="Unassembled WGS sequence"/>
</dbReference>
<sequence>MASISIRQGTPADASSIADVHYRAQEKYHGFYGAFFVNSPREILTRATGFAVRRRENVYLVAVDDADGRVVGFVRYAVKGEEVKGTTAEEGEGVERDEDEEEDEEKVGPSLFAVKEHLKALWEEFDGKQGAMDECYEKAANGRRHIYINHLMIDPAYQRKGIGRQLLAAVLERSDEEGIPAFLMSSAESRGLYGQMGFGILGTWRVDNGAWAGRIVEVERRMGMDGDEGLVEEYEGVGEVEDVMVRWAR</sequence>
<reference evidence="4" key="1">
    <citation type="submission" date="2016-07" db="EMBL/GenBank/DDBJ databases">
        <title>Multiple horizontal gene transfer events from other fungi enriched the ability of initially mycotrophic Trichoderma (Ascomycota) to feed on dead plant biomass.</title>
        <authorList>
            <consortium name="DOE Joint Genome Institute"/>
            <person name="Atanasova L."/>
            <person name="Chenthamara K."/>
            <person name="Zhang J."/>
            <person name="Grujic M."/>
            <person name="Henrissat B."/>
            <person name="Kuo A."/>
            <person name="Aerts A."/>
            <person name="Salamov A."/>
            <person name="Lipzen A."/>
            <person name="Labutti K."/>
            <person name="Barry K."/>
            <person name="Miao Y."/>
            <person name="Rahimi M.J."/>
            <person name="Shen Q."/>
            <person name="Grigoriev I.V."/>
            <person name="Kubicek C.P."/>
            <person name="Druzhinina I.S."/>
        </authorList>
    </citation>
    <scope>NUCLEOTIDE SEQUENCE [LARGE SCALE GENOMIC DNA]</scope>
    <source>
        <strain evidence="4">TUCIM 6016</strain>
    </source>
</reference>
<dbReference type="EMBL" id="KZ680219">
    <property type="protein sequence ID" value="PTB63404.1"/>
    <property type="molecule type" value="Genomic_DNA"/>
</dbReference>
<protein>
    <submittedName>
        <fullName evidence="3">Acyl-CoA N-acyltransferase</fullName>
    </submittedName>
</protein>
<accession>A0A2T4B264</accession>
<dbReference type="RefSeq" id="XP_024746724.1">
    <property type="nucleotide sequence ID" value="XM_024891426.1"/>
</dbReference>
<feature type="domain" description="N-acetyltransferase" evidence="2">
    <location>
        <begin position="4"/>
        <end position="227"/>
    </location>
</feature>
<dbReference type="PROSITE" id="PS51186">
    <property type="entry name" value="GNAT"/>
    <property type="match status" value="1"/>
</dbReference>
<keyword evidence="3" id="KW-0808">Transferase</keyword>
<evidence type="ECO:0000313" key="3">
    <source>
        <dbReference type="EMBL" id="PTB63404.1"/>
    </source>
</evidence>
<dbReference type="PANTHER" id="PTHR42791:SF2">
    <property type="entry name" value="N-ACETYLTRANSFERASE DOMAIN-CONTAINING PROTEIN"/>
    <property type="match status" value="1"/>
</dbReference>
<keyword evidence="3" id="KW-0012">Acyltransferase</keyword>
<dbReference type="InterPro" id="IPR016181">
    <property type="entry name" value="Acyl_CoA_acyltransferase"/>
</dbReference>